<comment type="caution">
    <text evidence="7">The sequence shown here is derived from an EMBL/GenBank/DDBJ whole genome shotgun (WGS) entry which is preliminary data.</text>
</comment>
<evidence type="ECO:0000256" key="1">
    <source>
        <dbReference type="ARBA" id="ARBA00023015"/>
    </source>
</evidence>
<protein>
    <recommendedName>
        <fullName evidence="6">Zn(2)-C6 fungal-type domain-containing protein</fullName>
    </recommendedName>
</protein>
<accession>A0ABR4LS18</accession>
<keyword evidence="2" id="KW-0238">DNA-binding</keyword>
<keyword evidence="1" id="KW-0805">Transcription regulation</keyword>
<evidence type="ECO:0000256" key="4">
    <source>
        <dbReference type="ARBA" id="ARBA00023242"/>
    </source>
</evidence>
<dbReference type="InterPro" id="IPR001138">
    <property type="entry name" value="Zn2Cys6_DnaBD"/>
</dbReference>
<dbReference type="CDD" id="cd00067">
    <property type="entry name" value="GAL4"/>
    <property type="match status" value="1"/>
</dbReference>
<feature type="domain" description="Zn(2)-C6 fungal-type" evidence="6">
    <location>
        <begin position="21"/>
        <end position="54"/>
    </location>
</feature>
<sequence length="697" mass="77325">MSSLEVGPEAGRRKVRKGTQSCWECKRRKVRCIFASAERATCNNCRRRGTACISQELPDRRLATPNDGPSHVEARLSRVEALIEPLVHNAPVERPLEATPKPTPLARKEAQETLTASSPGPRASQVPDRQRDKYDRLSRDLIAVWPSQAELNTICSLPVGHSTPLYLAMCIPYSNPRDPPSLQEMLRLPPPGSHPVLIARKLLLLGMFLQGVVLSSIRALGSPATSYREIMSRVVDRAIRLVTTNDEFTGSVEGIECIMMEAMYHNYTGNLHLAWMALSRATAVAQMMALHRGICSPSLKIIEPETRETFNPELICFRLVQMDRYLALMLGLPQTSLQSRFASANLAEGSHPVTRLERIHCAVAGRILSRTDAELDDHSITQEIDCLLQDAAAEMPATWWLVPRFVDDAELVSDTIRIMNHFTHHHLLIRLYLPYMFRSSSDGRYDQLKITAVNSSCEILSRFITFRTSNPTKFYCRGTDFLAFVASTVMCLAHINSLDQSSNKPGTVLNFLAHSRPSNRGMMERTLEIFESMVDSNGTDQIATKLTRIIRDLLAIEANTAHGAIYGTSSSRGDEGEYDGNVVHGDKGLLIRIPYFGTINFERRPISRTASQLEAGLAAPSTPNTTDNPQFNDKTKASTNSDHTPTAQAANPLVHPGNTSLQLPVPPPVPGLDDNWELQGIDIALFDSLFRGGGWEL</sequence>
<keyword evidence="3" id="KW-0804">Transcription</keyword>
<dbReference type="PROSITE" id="PS50048">
    <property type="entry name" value="ZN2_CY6_FUNGAL_2"/>
    <property type="match status" value="1"/>
</dbReference>
<evidence type="ECO:0000256" key="2">
    <source>
        <dbReference type="ARBA" id="ARBA00023125"/>
    </source>
</evidence>
<dbReference type="SUPFAM" id="SSF57701">
    <property type="entry name" value="Zn2/Cys6 DNA-binding domain"/>
    <property type="match status" value="1"/>
</dbReference>
<evidence type="ECO:0000256" key="3">
    <source>
        <dbReference type="ARBA" id="ARBA00023163"/>
    </source>
</evidence>
<keyword evidence="8" id="KW-1185">Reference proteome</keyword>
<dbReference type="Gene3D" id="4.10.240.10">
    <property type="entry name" value="Zn(2)-C6 fungal-type DNA-binding domain"/>
    <property type="match status" value="1"/>
</dbReference>
<dbReference type="PANTHER" id="PTHR47840">
    <property type="entry name" value="ZN(II)2CYS6 TRANSCRIPTION FACTOR (EUROFUNG)-RELATED"/>
    <property type="match status" value="1"/>
</dbReference>
<name>A0ABR4LS18_9EURO</name>
<evidence type="ECO:0000259" key="6">
    <source>
        <dbReference type="PROSITE" id="PS50048"/>
    </source>
</evidence>
<dbReference type="PROSITE" id="PS00463">
    <property type="entry name" value="ZN2_CY6_FUNGAL_1"/>
    <property type="match status" value="1"/>
</dbReference>
<evidence type="ECO:0000313" key="8">
    <source>
        <dbReference type="Proteomes" id="UP001610432"/>
    </source>
</evidence>
<organism evidence="7 8">
    <name type="scientific">Aspergillus lucknowensis</name>
    <dbReference type="NCBI Taxonomy" id="176173"/>
    <lineage>
        <taxon>Eukaryota</taxon>
        <taxon>Fungi</taxon>
        <taxon>Dikarya</taxon>
        <taxon>Ascomycota</taxon>
        <taxon>Pezizomycotina</taxon>
        <taxon>Eurotiomycetes</taxon>
        <taxon>Eurotiomycetidae</taxon>
        <taxon>Eurotiales</taxon>
        <taxon>Aspergillaceae</taxon>
        <taxon>Aspergillus</taxon>
        <taxon>Aspergillus subgen. Nidulantes</taxon>
    </lineage>
</organism>
<dbReference type="Pfam" id="PF00172">
    <property type="entry name" value="Zn_clus"/>
    <property type="match status" value="1"/>
</dbReference>
<feature type="compositionally biased region" description="Polar residues" evidence="5">
    <location>
        <begin position="621"/>
        <end position="649"/>
    </location>
</feature>
<keyword evidence="4" id="KW-0539">Nucleus</keyword>
<proteinExistence type="predicted"/>
<reference evidence="7 8" key="1">
    <citation type="submission" date="2024-07" db="EMBL/GenBank/DDBJ databases">
        <title>Section-level genome sequencing and comparative genomics of Aspergillus sections Usti and Cavernicolus.</title>
        <authorList>
            <consortium name="Lawrence Berkeley National Laboratory"/>
            <person name="Nybo J.L."/>
            <person name="Vesth T.C."/>
            <person name="Theobald S."/>
            <person name="Frisvad J.C."/>
            <person name="Larsen T.O."/>
            <person name="Kjaerboelling I."/>
            <person name="Rothschild-Mancinelli K."/>
            <person name="Lyhne E.K."/>
            <person name="Kogle M.E."/>
            <person name="Barry K."/>
            <person name="Clum A."/>
            <person name="Na H."/>
            <person name="Ledsgaard L."/>
            <person name="Lin J."/>
            <person name="Lipzen A."/>
            <person name="Kuo A."/>
            <person name="Riley R."/>
            <person name="Mondo S."/>
            <person name="Labutti K."/>
            <person name="Haridas S."/>
            <person name="Pangalinan J."/>
            <person name="Salamov A.A."/>
            <person name="Simmons B.A."/>
            <person name="Magnuson J.K."/>
            <person name="Chen J."/>
            <person name="Drula E."/>
            <person name="Henrissat B."/>
            <person name="Wiebenga A."/>
            <person name="Lubbers R.J."/>
            <person name="Gomes A.C."/>
            <person name="Macurrencykelacurrency M.R."/>
            <person name="Stajich J."/>
            <person name="Grigoriev I.V."/>
            <person name="Mortensen U.H."/>
            <person name="De Vries R.P."/>
            <person name="Baker S.E."/>
            <person name="Andersen M.R."/>
        </authorList>
    </citation>
    <scope>NUCLEOTIDE SEQUENCE [LARGE SCALE GENOMIC DNA]</scope>
    <source>
        <strain evidence="7 8">CBS 449.75</strain>
    </source>
</reference>
<dbReference type="CDD" id="cd12148">
    <property type="entry name" value="fungal_TF_MHR"/>
    <property type="match status" value="1"/>
</dbReference>
<gene>
    <name evidence="7" type="ORF">BJX67DRAFT_382005</name>
</gene>
<feature type="region of interest" description="Disordered" evidence="5">
    <location>
        <begin position="92"/>
        <end position="132"/>
    </location>
</feature>
<evidence type="ECO:0000313" key="7">
    <source>
        <dbReference type="EMBL" id="KAL2866188.1"/>
    </source>
</evidence>
<dbReference type="Proteomes" id="UP001610432">
    <property type="component" value="Unassembled WGS sequence"/>
</dbReference>
<dbReference type="GeneID" id="98148205"/>
<dbReference type="PANTHER" id="PTHR47840:SF1">
    <property type="entry name" value="ZN(II)2CYS6 TRANSCRIPTION FACTOR (EUROFUNG)"/>
    <property type="match status" value="1"/>
</dbReference>
<dbReference type="EMBL" id="JBFXLQ010000026">
    <property type="protein sequence ID" value="KAL2866188.1"/>
    <property type="molecule type" value="Genomic_DNA"/>
</dbReference>
<dbReference type="RefSeq" id="XP_070885167.1">
    <property type="nucleotide sequence ID" value="XM_071033133.1"/>
</dbReference>
<evidence type="ECO:0000256" key="5">
    <source>
        <dbReference type="SAM" id="MobiDB-lite"/>
    </source>
</evidence>
<feature type="region of interest" description="Disordered" evidence="5">
    <location>
        <begin position="615"/>
        <end position="666"/>
    </location>
</feature>
<dbReference type="InterPro" id="IPR036864">
    <property type="entry name" value="Zn2-C6_fun-type_DNA-bd_sf"/>
</dbReference>
<dbReference type="SMART" id="SM00066">
    <property type="entry name" value="GAL4"/>
    <property type="match status" value="1"/>
</dbReference>